<sequence length="498" mass="56134">MTCDINALAAIDLGSNSFHLVVAREEQGEIRVVETLGEKVQLAAGIGPDKILDEEAIMRGLSCLERFSERLTNVPKDRIRIVGTNALRVARNRKEFIDRAEAVLGVPVEVIAGREEARLIYLGVSHTLSDDGDSRLIVDIGGGSTEFIIGQQFEPQEMESLHMGCVSYRSRFFASGKIKRKYFDRAVLLAQMELQSIRDQYLAQGWHEVVGSSGSIRNIERVLVARGWTESGITREALQRLKSLILSYDHVDELDIEGLKPERKSVFPSGVAILIAIFDSLGIEEMAYSDGALREGVLYDVLGRLSHEDVRERTVLALMERFHVPQEQAVVCEQTAMSLFDQLQQDWNLLPQDRELLNWAACLCEVGRCIAHSQFHKHGAYLIEQSDLAGFSTNEQRELAVLVRLHRRKIALQELENFAPGRTLQLKKLMFLLRLSVTLCAPRFMPAPPKVSVTYNEGLLQLRFADAWPDNYPLALEMLKEEVAMWPKVGFQGEILFD</sequence>
<dbReference type="InterPro" id="IPR048950">
    <property type="entry name" value="Ppx_GppA_C"/>
</dbReference>
<evidence type="ECO:0000259" key="11">
    <source>
        <dbReference type="Pfam" id="PF02541"/>
    </source>
</evidence>
<name>A0ABP7NDG1_9GAMM</name>
<evidence type="ECO:0000256" key="10">
    <source>
        <dbReference type="ARBA" id="ARBA00047607"/>
    </source>
</evidence>
<dbReference type="PANTHER" id="PTHR30005">
    <property type="entry name" value="EXOPOLYPHOSPHATASE"/>
    <property type="match status" value="1"/>
</dbReference>
<dbReference type="Pfam" id="PF02541">
    <property type="entry name" value="Ppx-GppA"/>
    <property type="match status" value="1"/>
</dbReference>
<comment type="subunit">
    <text evidence="4">Homodimer.</text>
</comment>
<feature type="domain" description="Ppx/GppA phosphatase C-terminal" evidence="12">
    <location>
        <begin position="310"/>
        <end position="482"/>
    </location>
</feature>
<dbReference type="RefSeq" id="WP_344800859.1">
    <property type="nucleotide sequence ID" value="NZ_BAABBN010000017.1"/>
</dbReference>
<dbReference type="Gene3D" id="3.30.420.40">
    <property type="match status" value="1"/>
</dbReference>
<keyword evidence="9" id="KW-0472">Membrane</keyword>
<dbReference type="InterPro" id="IPR043129">
    <property type="entry name" value="ATPase_NBD"/>
</dbReference>
<keyword evidence="14" id="KW-1185">Reference proteome</keyword>
<dbReference type="Gene3D" id="3.30.420.150">
    <property type="entry name" value="Exopolyphosphatase. Domain 2"/>
    <property type="match status" value="1"/>
</dbReference>
<dbReference type="Proteomes" id="UP001501565">
    <property type="component" value="Unassembled WGS sequence"/>
</dbReference>
<dbReference type="PIRSF" id="PIRSF001267">
    <property type="entry name" value="Pyrophosphatase_GppA_Ppx"/>
    <property type="match status" value="1"/>
</dbReference>
<dbReference type="PANTHER" id="PTHR30005:SF14">
    <property type="entry name" value="EXOPOLYPHOSPHATASE"/>
    <property type="match status" value="1"/>
</dbReference>
<evidence type="ECO:0000256" key="8">
    <source>
        <dbReference type="ARBA" id="ARBA00022801"/>
    </source>
</evidence>
<feature type="domain" description="Ppx/GppA phosphatase N-terminal" evidence="11">
    <location>
        <begin position="21"/>
        <end position="303"/>
    </location>
</feature>
<protein>
    <recommendedName>
        <fullName evidence="6">Exopolyphosphatase</fullName>
        <ecNumber evidence="5">3.6.1.11</ecNumber>
    </recommendedName>
</protein>
<keyword evidence="8" id="KW-0378">Hydrolase</keyword>
<evidence type="ECO:0000313" key="13">
    <source>
        <dbReference type="EMBL" id="GAA3943660.1"/>
    </source>
</evidence>
<dbReference type="InterPro" id="IPR022371">
    <property type="entry name" value="Exopolyphosphatase"/>
</dbReference>
<gene>
    <name evidence="13" type="primary">ppx</name>
    <name evidence="13" type="ORF">GCM10022277_44340</name>
</gene>
<accession>A0ABP7NDG1</accession>
<dbReference type="InterPro" id="IPR003695">
    <property type="entry name" value="Ppx_GppA_N"/>
</dbReference>
<dbReference type="Gene3D" id="1.10.3210.10">
    <property type="entry name" value="Hypothetical protein af1432"/>
    <property type="match status" value="1"/>
</dbReference>
<evidence type="ECO:0000256" key="7">
    <source>
        <dbReference type="ARBA" id="ARBA00022475"/>
    </source>
</evidence>
<reference evidence="14" key="1">
    <citation type="journal article" date="2019" name="Int. J. Syst. Evol. Microbiol.">
        <title>The Global Catalogue of Microorganisms (GCM) 10K type strain sequencing project: providing services to taxonomists for standard genome sequencing and annotation.</title>
        <authorList>
            <consortium name="The Broad Institute Genomics Platform"/>
            <consortium name="The Broad Institute Genome Sequencing Center for Infectious Disease"/>
            <person name="Wu L."/>
            <person name="Ma J."/>
        </authorList>
    </citation>
    <scope>NUCLEOTIDE SEQUENCE [LARGE SCALE GENOMIC DNA]</scope>
    <source>
        <strain evidence="14">JCM 17551</strain>
    </source>
</reference>
<comment type="similarity">
    <text evidence="3">Belongs to the GppA/Ppx family.</text>
</comment>
<keyword evidence="7" id="KW-1003">Cell membrane</keyword>
<organism evidence="13 14">
    <name type="scientific">Litoribacillus peritrichatus</name>
    <dbReference type="NCBI Taxonomy" id="718191"/>
    <lineage>
        <taxon>Bacteria</taxon>
        <taxon>Pseudomonadati</taxon>
        <taxon>Pseudomonadota</taxon>
        <taxon>Gammaproteobacteria</taxon>
        <taxon>Oceanospirillales</taxon>
        <taxon>Oceanospirillaceae</taxon>
        <taxon>Litoribacillus</taxon>
    </lineage>
</organism>
<evidence type="ECO:0000256" key="9">
    <source>
        <dbReference type="ARBA" id="ARBA00023136"/>
    </source>
</evidence>
<evidence type="ECO:0000256" key="1">
    <source>
        <dbReference type="ARBA" id="ARBA00001946"/>
    </source>
</evidence>
<evidence type="ECO:0000259" key="12">
    <source>
        <dbReference type="Pfam" id="PF21447"/>
    </source>
</evidence>
<comment type="subcellular location">
    <subcellularLocation>
        <location evidence="2">Cell membrane</location>
        <topology evidence="2">Peripheral membrane protein</topology>
    </subcellularLocation>
</comment>
<comment type="caution">
    <text evidence="13">The sequence shown here is derived from an EMBL/GenBank/DDBJ whole genome shotgun (WGS) entry which is preliminary data.</text>
</comment>
<dbReference type="InterPro" id="IPR050273">
    <property type="entry name" value="GppA/Ppx_hydrolase"/>
</dbReference>
<dbReference type="EC" id="3.6.1.11" evidence="5"/>
<evidence type="ECO:0000256" key="4">
    <source>
        <dbReference type="ARBA" id="ARBA00011738"/>
    </source>
</evidence>
<proteinExistence type="inferred from homology"/>
<evidence type="ECO:0000256" key="2">
    <source>
        <dbReference type="ARBA" id="ARBA00004202"/>
    </source>
</evidence>
<comment type="catalytic activity">
    <reaction evidence="10">
        <text>[phosphate](n) + H2O = [phosphate](n-1) + phosphate + H(+)</text>
        <dbReference type="Rhea" id="RHEA:21528"/>
        <dbReference type="Rhea" id="RHEA-COMP:9859"/>
        <dbReference type="Rhea" id="RHEA-COMP:14279"/>
        <dbReference type="ChEBI" id="CHEBI:15377"/>
        <dbReference type="ChEBI" id="CHEBI:15378"/>
        <dbReference type="ChEBI" id="CHEBI:16838"/>
        <dbReference type="ChEBI" id="CHEBI:43474"/>
        <dbReference type="EC" id="3.6.1.11"/>
    </reaction>
</comment>
<dbReference type="SUPFAM" id="SSF109604">
    <property type="entry name" value="HD-domain/PDEase-like"/>
    <property type="match status" value="1"/>
</dbReference>
<dbReference type="Pfam" id="PF21447">
    <property type="entry name" value="Ppx-GppA_III"/>
    <property type="match status" value="1"/>
</dbReference>
<dbReference type="EMBL" id="BAABBN010000017">
    <property type="protein sequence ID" value="GAA3943660.1"/>
    <property type="molecule type" value="Genomic_DNA"/>
</dbReference>
<dbReference type="InterPro" id="IPR030673">
    <property type="entry name" value="PyroPPase_GppA_Ppx"/>
</dbReference>
<evidence type="ECO:0000313" key="14">
    <source>
        <dbReference type="Proteomes" id="UP001501565"/>
    </source>
</evidence>
<evidence type="ECO:0000256" key="5">
    <source>
        <dbReference type="ARBA" id="ARBA00012451"/>
    </source>
</evidence>
<dbReference type="CDD" id="cd24053">
    <property type="entry name" value="ASKHA_NBD_EcPPX-GppA-like"/>
    <property type="match status" value="1"/>
</dbReference>
<evidence type="ECO:0000256" key="6">
    <source>
        <dbReference type="ARBA" id="ARBA00020416"/>
    </source>
</evidence>
<comment type="cofactor">
    <cofactor evidence="1">
        <name>Mg(2+)</name>
        <dbReference type="ChEBI" id="CHEBI:18420"/>
    </cofactor>
</comment>
<evidence type="ECO:0000256" key="3">
    <source>
        <dbReference type="ARBA" id="ARBA00007125"/>
    </source>
</evidence>
<dbReference type="SUPFAM" id="SSF53067">
    <property type="entry name" value="Actin-like ATPase domain"/>
    <property type="match status" value="2"/>
</dbReference>
<dbReference type="NCBIfam" id="TIGR03706">
    <property type="entry name" value="exo_poly_only"/>
    <property type="match status" value="1"/>
</dbReference>